<organism evidence="14 15">
    <name type="scientific">Musa acuminata subsp. malaccensis</name>
    <name type="common">Wild banana</name>
    <name type="synonym">Musa malaccensis</name>
    <dbReference type="NCBI Taxonomy" id="214687"/>
    <lineage>
        <taxon>Eukaryota</taxon>
        <taxon>Viridiplantae</taxon>
        <taxon>Streptophyta</taxon>
        <taxon>Embryophyta</taxon>
        <taxon>Tracheophyta</taxon>
        <taxon>Spermatophyta</taxon>
        <taxon>Magnoliopsida</taxon>
        <taxon>Liliopsida</taxon>
        <taxon>Zingiberales</taxon>
        <taxon>Musaceae</taxon>
        <taxon>Musa</taxon>
    </lineage>
</organism>
<dbReference type="EC" id="2.7.11.1" evidence="1"/>
<dbReference type="AlphaFoldDB" id="A0A804KSM2"/>
<evidence type="ECO:0000313" key="13">
    <source>
        <dbReference type="EMBL" id="CAG1852663.1"/>
    </source>
</evidence>
<dbReference type="InterPro" id="IPR001245">
    <property type="entry name" value="Ser-Thr/Tyr_kinase_cat_dom"/>
</dbReference>
<dbReference type="Pfam" id="PF11883">
    <property type="entry name" value="DUF3403"/>
    <property type="match status" value="1"/>
</dbReference>
<evidence type="ECO:0000313" key="14">
    <source>
        <dbReference type="EnsemblPlants" id="Ma10_p04700.1"/>
    </source>
</evidence>
<evidence type="ECO:0000256" key="9">
    <source>
        <dbReference type="ARBA" id="ARBA00023180"/>
    </source>
</evidence>
<dbReference type="PANTHER" id="PTHR27002:SF181">
    <property type="entry name" value="RECEPTOR-LIKE SERINE_THREONINE-PROTEIN KINASE"/>
    <property type="match status" value="1"/>
</dbReference>
<comment type="catalytic activity">
    <reaction evidence="10">
        <text>L-threonyl-[protein] + ATP = O-phospho-L-threonyl-[protein] + ADP + H(+)</text>
        <dbReference type="Rhea" id="RHEA:46608"/>
        <dbReference type="Rhea" id="RHEA-COMP:11060"/>
        <dbReference type="Rhea" id="RHEA-COMP:11605"/>
        <dbReference type="ChEBI" id="CHEBI:15378"/>
        <dbReference type="ChEBI" id="CHEBI:30013"/>
        <dbReference type="ChEBI" id="CHEBI:30616"/>
        <dbReference type="ChEBI" id="CHEBI:61977"/>
        <dbReference type="ChEBI" id="CHEBI:456216"/>
        <dbReference type="EC" id="2.7.11.1"/>
    </reaction>
</comment>
<reference evidence="13" key="1">
    <citation type="submission" date="2021-03" db="EMBL/GenBank/DDBJ databases">
        <authorList>
            <consortium name="Genoscope - CEA"/>
            <person name="William W."/>
        </authorList>
    </citation>
    <scope>NUCLEOTIDE SEQUENCE</scope>
    <source>
        <strain evidence="13">Doubled-haploid Pahang</strain>
    </source>
</reference>
<evidence type="ECO:0000256" key="5">
    <source>
        <dbReference type="ARBA" id="ARBA00022741"/>
    </source>
</evidence>
<dbReference type="FunFam" id="3.30.200.20:FF:000195">
    <property type="entry name" value="G-type lectin S-receptor-like serine/threonine-protein kinase"/>
    <property type="match status" value="1"/>
</dbReference>
<evidence type="ECO:0000256" key="8">
    <source>
        <dbReference type="ARBA" id="ARBA00023157"/>
    </source>
</evidence>
<keyword evidence="4" id="KW-0732">Signal</keyword>
<evidence type="ECO:0000256" key="11">
    <source>
        <dbReference type="ARBA" id="ARBA00048679"/>
    </source>
</evidence>
<evidence type="ECO:0000256" key="7">
    <source>
        <dbReference type="ARBA" id="ARBA00022840"/>
    </source>
</evidence>
<keyword evidence="8" id="KW-1015">Disulfide bond</keyword>
<keyword evidence="2" id="KW-0723">Serine/threonine-protein kinase</keyword>
<evidence type="ECO:0000256" key="1">
    <source>
        <dbReference type="ARBA" id="ARBA00012513"/>
    </source>
</evidence>
<dbReference type="InParanoid" id="A0A804KSM2"/>
<evidence type="ECO:0000256" key="2">
    <source>
        <dbReference type="ARBA" id="ARBA00022527"/>
    </source>
</evidence>
<gene>
    <name evidence="13" type="ORF">GSMUA_308890.1</name>
</gene>
<dbReference type="SMART" id="SM00220">
    <property type="entry name" value="S_TKc"/>
    <property type="match status" value="1"/>
</dbReference>
<dbReference type="PROSITE" id="PS00108">
    <property type="entry name" value="PROTEIN_KINASE_ST"/>
    <property type="match status" value="1"/>
</dbReference>
<dbReference type="EMBL" id="HG996476">
    <property type="protein sequence ID" value="CAG1852663.1"/>
    <property type="molecule type" value="Genomic_DNA"/>
</dbReference>
<feature type="domain" description="Protein kinase" evidence="12">
    <location>
        <begin position="61"/>
        <end position="352"/>
    </location>
</feature>
<dbReference type="SUPFAM" id="SSF56112">
    <property type="entry name" value="Protein kinase-like (PK-like)"/>
    <property type="match status" value="1"/>
</dbReference>
<dbReference type="InterPro" id="IPR021820">
    <property type="entry name" value="S-locus_recpt_kinase_C"/>
</dbReference>
<dbReference type="GO" id="GO:0005524">
    <property type="term" value="F:ATP binding"/>
    <property type="evidence" value="ECO:0007669"/>
    <property type="project" value="UniProtKB-KW"/>
</dbReference>
<evidence type="ECO:0000256" key="10">
    <source>
        <dbReference type="ARBA" id="ARBA00047899"/>
    </source>
</evidence>
<name>A0A804KSM2_MUSAM</name>
<evidence type="ECO:0000256" key="3">
    <source>
        <dbReference type="ARBA" id="ARBA00022679"/>
    </source>
</evidence>
<comment type="catalytic activity">
    <reaction evidence="11">
        <text>L-seryl-[protein] + ATP = O-phospho-L-seryl-[protein] + ADP + H(+)</text>
        <dbReference type="Rhea" id="RHEA:17989"/>
        <dbReference type="Rhea" id="RHEA-COMP:9863"/>
        <dbReference type="Rhea" id="RHEA-COMP:11604"/>
        <dbReference type="ChEBI" id="CHEBI:15378"/>
        <dbReference type="ChEBI" id="CHEBI:29999"/>
        <dbReference type="ChEBI" id="CHEBI:30616"/>
        <dbReference type="ChEBI" id="CHEBI:83421"/>
        <dbReference type="ChEBI" id="CHEBI:456216"/>
        <dbReference type="EC" id="2.7.11.1"/>
    </reaction>
</comment>
<evidence type="ECO:0000256" key="4">
    <source>
        <dbReference type="ARBA" id="ARBA00022729"/>
    </source>
</evidence>
<reference evidence="14" key="2">
    <citation type="submission" date="2021-05" db="UniProtKB">
        <authorList>
            <consortium name="EnsemblPlants"/>
        </authorList>
    </citation>
    <scope>IDENTIFICATION</scope>
    <source>
        <strain evidence="14">subsp. malaccensis</strain>
    </source>
</reference>
<dbReference type="CDD" id="cd14066">
    <property type="entry name" value="STKc_IRAK"/>
    <property type="match status" value="1"/>
</dbReference>
<keyword evidence="6" id="KW-0418">Kinase</keyword>
<evidence type="ECO:0000313" key="15">
    <source>
        <dbReference type="Proteomes" id="UP000012960"/>
    </source>
</evidence>
<dbReference type="InterPro" id="IPR008271">
    <property type="entry name" value="Ser/Thr_kinase_AS"/>
</dbReference>
<dbReference type="Pfam" id="PF07714">
    <property type="entry name" value="PK_Tyr_Ser-Thr"/>
    <property type="match status" value="1"/>
</dbReference>
<dbReference type="Proteomes" id="UP000012960">
    <property type="component" value="Unplaced"/>
</dbReference>
<dbReference type="OrthoDB" id="4062651at2759"/>
<dbReference type="OMA" id="WEEHRIL"/>
<dbReference type="InterPro" id="IPR000719">
    <property type="entry name" value="Prot_kinase_dom"/>
</dbReference>
<keyword evidence="7" id="KW-0067">ATP-binding</keyword>
<keyword evidence="9" id="KW-0325">Glycoprotein</keyword>
<dbReference type="Gene3D" id="3.30.200.20">
    <property type="entry name" value="Phosphorylase Kinase, domain 1"/>
    <property type="match status" value="1"/>
</dbReference>
<protein>
    <recommendedName>
        <fullName evidence="1">non-specific serine/threonine protein kinase</fullName>
        <ecNumber evidence="1">2.7.11.1</ecNumber>
    </recommendedName>
</protein>
<evidence type="ECO:0000256" key="6">
    <source>
        <dbReference type="ARBA" id="ARBA00022777"/>
    </source>
</evidence>
<accession>A0A804KSM2</accession>
<dbReference type="Gene3D" id="1.10.510.10">
    <property type="entry name" value="Transferase(Phosphotransferase) domain 1"/>
    <property type="match status" value="1"/>
</dbReference>
<dbReference type="FunFam" id="1.10.510.10:FF:000060">
    <property type="entry name" value="G-type lectin S-receptor-like serine/threonine-protein kinase"/>
    <property type="match status" value="1"/>
</dbReference>
<keyword evidence="5" id="KW-0547">Nucleotide-binding</keyword>
<keyword evidence="3" id="KW-0808">Transferase</keyword>
<dbReference type="GO" id="GO:0004674">
    <property type="term" value="F:protein serine/threonine kinase activity"/>
    <property type="evidence" value="ECO:0007669"/>
    <property type="project" value="UniProtKB-KW"/>
</dbReference>
<proteinExistence type="predicted"/>
<dbReference type="EnsemblPlants" id="Ma10_t04700.1">
    <property type="protein sequence ID" value="Ma10_p04700.1"/>
    <property type="gene ID" value="Ma10_g04700"/>
</dbReference>
<dbReference type="InterPro" id="IPR011009">
    <property type="entry name" value="Kinase-like_dom_sf"/>
</dbReference>
<sequence>MSFCVHKFLYTGGCKLFKHVYRHRTSRRTEESTVVGNSSGNQGLDSQQYDIDIIKAATNYFDHGNKLGEGGFGPVYKGRFADGQVIAVKRLSERSGQGTKEFKNEVEVISRLQHRNLVKLLGYCIHGKEKLLVYEFMANKSLDFFLFDATNSRTLDWRKRYSIIEGVARGLVYLHRDSRLRIIHRDLKTSNILLDEQFNPKISDFGMARIFGGDQIQETTKRVVGTIGYMSPEYAMGGKFSEKSDVFSFGVLVLEILSGKKNSYYLNDDDDDDESIGLLGYAWRLWEEHRILELVDPSLGDSCNSSQVMRCIKLGLLCVQEFPADRPTMSTVVSLLNSDADDLPAPKPVAFFGARSKLESSESCSVNEVTNTEIDCR</sequence>
<evidence type="ECO:0000259" key="12">
    <source>
        <dbReference type="PROSITE" id="PS50011"/>
    </source>
</evidence>
<dbReference type="PROSITE" id="PS50011">
    <property type="entry name" value="PROTEIN_KINASE_DOM"/>
    <property type="match status" value="1"/>
</dbReference>
<dbReference type="PANTHER" id="PTHR27002">
    <property type="entry name" value="RECEPTOR-LIKE SERINE/THREONINE-PROTEIN KINASE SD1-8"/>
    <property type="match status" value="1"/>
</dbReference>
<dbReference type="Gramene" id="Ma10_t04700.1">
    <property type="protein sequence ID" value="Ma10_p04700.1"/>
    <property type="gene ID" value="Ma10_g04700"/>
</dbReference>
<keyword evidence="15" id="KW-1185">Reference proteome</keyword>